<dbReference type="InterPro" id="IPR011050">
    <property type="entry name" value="Pectin_lyase_fold/virulence"/>
</dbReference>
<dbReference type="InterPro" id="IPR005135">
    <property type="entry name" value="Endo/exonuclease/phosphatase"/>
</dbReference>
<dbReference type="InterPro" id="IPR006315">
    <property type="entry name" value="OM_autotransptr_brl_dom"/>
</dbReference>
<dbReference type="Gene3D" id="3.60.10.10">
    <property type="entry name" value="Endonuclease/exonuclease/phosphatase"/>
    <property type="match status" value="1"/>
</dbReference>
<name>A0A7L9WKC0_9RHOB</name>
<dbReference type="InterPro" id="IPR012332">
    <property type="entry name" value="Autotransporter_pectin_lyase_C"/>
</dbReference>
<dbReference type="InterPro" id="IPR036709">
    <property type="entry name" value="Autotransporte_beta_dom_sf"/>
</dbReference>
<dbReference type="SUPFAM" id="SSF103515">
    <property type="entry name" value="Autotransporter"/>
    <property type="match status" value="1"/>
</dbReference>
<dbReference type="Pfam" id="PF12951">
    <property type="entry name" value="PATR"/>
    <property type="match status" value="1"/>
</dbReference>
<organism evidence="4 5">
    <name type="scientific">Pseudooceanicola spongiae</name>
    <dbReference type="NCBI Taxonomy" id="2613965"/>
    <lineage>
        <taxon>Bacteria</taxon>
        <taxon>Pseudomonadati</taxon>
        <taxon>Pseudomonadota</taxon>
        <taxon>Alphaproteobacteria</taxon>
        <taxon>Rhodobacterales</taxon>
        <taxon>Paracoccaceae</taxon>
        <taxon>Pseudooceanicola</taxon>
    </lineage>
</organism>
<dbReference type="Gene3D" id="2.160.20.20">
    <property type="match status" value="1"/>
</dbReference>
<dbReference type="NCBIfam" id="TIGR02601">
    <property type="entry name" value="autotrns_rpt"/>
    <property type="match status" value="1"/>
</dbReference>
<dbReference type="SMART" id="SM00869">
    <property type="entry name" value="Autotransporter"/>
    <property type="match status" value="1"/>
</dbReference>
<dbReference type="PROSITE" id="PS51208">
    <property type="entry name" value="AUTOTRANSPORTER"/>
    <property type="match status" value="1"/>
</dbReference>
<dbReference type="Pfam" id="PF03797">
    <property type="entry name" value="Autotransporter"/>
    <property type="match status" value="1"/>
</dbReference>
<dbReference type="Proteomes" id="UP000594118">
    <property type="component" value="Chromosome"/>
</dbReference>
<gene>
    <name evidence="4" type="ORF">F3W81_08470</name>
</gene>
<dbReference type="InterPro" id="IPR013425">
    <property type="entry name" value="Autotrns_rpt"/>
</dbReference>
<keyword evidence="5" id="KW-1185">Reference proteome</keyword>
<evidence type="ECO:0000259" key="3">
    <source>
        <dbReference type="PROSITE" id="PS51208"/>
    </source>
</evidence>
<dbReference type="AlphaFoldDB" id="A0A7L9WKC0"/>
<feature type="signal peptide" evidence="2">
    <location>
        <begin position="1"/>
        <end position="39"/>
    </location>
</feature>
<feature type="chain" id="PRO_5032495629" evidence="2">
    <location>
        <begin position="40"/>
        <end position="1062"/>
    </location>
</feature>
<dbReference type="EMBL" id="CP045201">
    <property type="protein sequence ID" value="QOL80845.1"/>
    <property type="molecule type" value="Genomic_DNA"/>
</dbReference>
<evidence type="ECO:0000256" key="2">
    <source>
        <dbReference type="SAM" id="SignalP"/>
    </source>
</evidence>
<dbReference type="KEGG" id="pshq:F3W81_08470"/>
<dbReference type="NCBIfam" id="TIGR01414">
    <property type="entry name" value="autotrans_barl"/>
    <property type="match status" value="1"/>
</dbReference>
<evidence type="ECO:0000256" key="1">
    <source>
        <dbReference type="ARBA" id="ARBA00022729"/>
    </source>
</evidence>
<feature type="domain" description="Autotransporter" evidence="3">
    <location>
        <begin position="787"/>
        <end position="1062"/>
    </location>
</feature>
<dbReference type="InterPro" id="IPR005546">
    <property type="entry name" value="Autotransporte_beta"/>
</dbReference>
<proteinExistence type="predicted"/>
<dbReference type="Pfam" id="PF03372">
    <property type="entry name" value="Exo_endo_phos"/>
    <property type="match status" value="1"/>
</dbReference>
<dbReference type="SUPFAM" id="SSF51126">
    <property type="entry name" value="Pectin lyase-like"/>
    <property type="match status" value="1"/>
</dbReference>
<reference evidence="4 5" key="1">
    <citation type="submission" date="2019-10" db="EMBL/GenBank/DDBJ databases">
        <title>Pseudopuniceibacterium sp. HQ09 islated from Antarctica.</title>
        <authorList>
            <person name="Liao L."/>
            <person name="Su S."/>
            <person name="Chen B."/>
            <person name="Yu Y."/>
        </authorList>
    </citation>
    <scope>NUCLEOTIDE SEQUENCE [LARGE SCALE GENOMIC DNA]</scope>
    <source>
        <strain evidence="4 5">HQ09</strain>
    </source>
</reference>
<dbReference type="InterPro" id="IPR036691">
    <property type="entry name" value="Endo/exonu/phosph_ase_sf"/>
</dbReference>
<protein>
    <submittedName>
        <fullName evidence="4">Autotransporter domain-containing protein</fullName>
    </submittedName>
</protein>
<dbReference type="GO" id="GO:0003824">
    <property type="term" value="F:catalytic activity"/>
    <property type="evidence" value="ECO:0007669"/>
    <property type="project" value="InterPro"/>
</dbReference>
<keyword evidence="1 2" id="KW-0732">Signal</keyword>
<dbReference type="SUPFAM" id="SSF56219">
    <property type="entry name" value="DNase I-like"/>
    <property type="match status" value="1"/>
</dbReference>
<dbReference type="RefSeq" id="WP_193083163.1">
    <property type="nucleotide sequence ID" value="NZ_CP045201.1"/>
</dbReference>
<evidence type="ECO:0000313" key="5">
    <source>
        <dbReference type="Proteomes" id="UP000594118"/>
    </source>
</evidence>
<dbReference type="GO" id="GO:0019867">
    <property type="term" value="C:outer membrane"/>
    <property type="evidence" value="ECO:0007669"/>
    <property type="project" value="InterPro"/>
</dbReference>
<dbReference type="Gene3D" id="2.40.128.130">
    <property type="entry name" value="Autotransporter beta-domain"/>
    <property type="match status" value="1"/>
</dbReference>
<evidence type="ECO:0000313" key="4">
    <source>
        <dbReference type="EMBL" id="QOL80845.1"/>
    </source>
</evidence>
<sequence length="1062" mass="112169">MTKYSTETQHGLRRPHISLRLALLSGVAAAGLLAAPATAQTNGALRVLSFNTWGDQFRNNLDAITPLFVDGGYDIIAFQELRNDTYLTGLQQRLRDAGLGEYTFSRIGDSGVLSRVAGTGATNSNGDGVAYQTTDAANGIPETVFGSVHLDYHDDSVQRLKELAGITEWAKSTNRSVVLVGDYNAADVSERGLNRASQQKLILQNYLRSGNSFYGTLLDQYAVEPAAMSQFISENTGKSLSLDDIPDALFADEMYPILDNLPVSMNKMKHDFIMLQTEAQREHFAPHTLGDGSTTWTSVEEDATNTWPSWDRGAIDHFMVSRPFGKWWTIANQDGDAYTGVLDQTDVTSSGKAYSDHELVAHDLAWIGPKLEYETTADKTELTRLVWSKEATTFDKTEGEFYLTRNNMRNDVYLGQVSDADGNPILDWLSDSEKKTLLDCTTTDARLAQAVSDYCIDDHSFISETLIKDGGTVRVDEDAALGTSAAKLRLDNGGLAISGRQMTALDREVSLEGTGGWLDIRDADATVVARKEISGSGSLEKRGDGTLMLEADNSYTGATVVSNGLLVVNGSIEKSSGVSLMQGAAIGGSGRIGSLTVGNGATLAAGNSIGALTINGDLTIDPGARFEIEVNAQGDSDVVTATGDISIGGGTAMALAAAGDYAPRTRYTVLKSGGTVAGRFDDVTSSLAFLDAALSYSTQDVSLTLERNDTAFDRVATTANRRATAAGVESLGFDNALFDKVVMLDATSADLAFDALSGEVHAATLTSLAAQGNELRDNALSQLRSYTGSEKPAFWMQSYGGQSDIDGGETSDLSRSSFGTLLGVNGMLDGEWIFGAMAGFGKDATRLDGANGKSESDFSNLGVVGGRDFGAARITGGITWTHSKIDTTRGVAFADFADTLSADYDADTTQIFAEAAYDISLGKTGLQPYANIARVSVKTGGATENGGAAALNVQGNNYDATVGELGMRANLLVLEGANPVRLSGELGWQHVFDANTPSASMAFAGGDAFTLRGTGLAEDVVKVNLSVGIDLTDSTALSVGYTGGFGDAGQSNSVAASLKVNF</sequence>
<accession>A0A7L9WKC0</accession>